<sequence>MALFGCSQRIYRCCSGQSASRCFPGKALSRSIKWSSRLPIFWKSLGGEVSLVALWSILGKPGRDALVSKKSSFREPTGSAEYAALVAAMSRTVTALSRDIATALVALPPAATP</sequence>
<evidence type="ECO:0000259" key="1">
    <source>
        <dbReference type="Pfam" id="PF03886"/>
    </source>
</evidence>
<reference evidence="2" key="1">
    <citation type="submission" date="2019-03" db="EMBL/GenBank/DDBJ databases">
        <title>Lake Tanganyika Metagenome-Assembled Genomes (MAGs).</title>
        <authorList>
            <person name="Tran P."/>
        </authorList>
    </citation>
    <scope>NUCLEOTIDE SEQUENCE</scope>
    <source>
        <strain evidence="2">K_DeepCast_65m_m2_066</strain>
    </source>
</reference>
<organism evidence="2 3">
    <name type="scientific">Tectimicrobiota bacterium</name>
    <dbReference type="NCBI Taxonomy" id="2528274"/>
    <lineage>
        <taxon>Bacteria</taxon>
        <taxon>Pseudomonadati</taxon>
        <taxon>Nitrospinota/Tectimicrobiota group</taxon>
        <taxon>Candidatus Tectimicrobiota</taxon>
    </lineage>
</organism>
<evidence type="ECO:0000313" key="3">
    <source>
        <dbReference type="Proteomes" id="UP000712673"/>
    </source>
</evidence>
<protein>
    <recommendedName>
        <fullName evidence="1">ABC-type transport auxiliary lipoprotein component domain-containing protein</fullName>
    </recommendedName>
</protein>
<proteinExistence type="predicted"/>
<dbReference type="InterPro" id="IPR005586">
    <property type="entry name" value="ABC_trans_aux"/>
</dbReference>
<dbReference type="Proteomes" id="UP000712673">
    <property type="component" value="Unassembled WGS sequence"/>
</dbReference>
<dbReference type="AlphaFoldDB" id="A0A938B3J1"/>
<dbReference type="Gene3D" id="3.40.50.10610">
    <property type="entry name" value="ABC-type transport auxiliary lipoprotein component"/>
    <property type="match status" value="1"/>
</dbReference>
<dbReference type="SUPFAM" id="SSF159594">
    <property type="entry name" value="XCC0632-like"/>
    <property type="match status" value="1"/>
</dbReference>
<comment type="caution">
    <text evidence="2">The sequence shown here is derived from an EMBL/GenBank/DDBJ whole genome shotgun (WGS) entry which is preliminary data.</text>
</comment>
<accession>A0A938B3J1</accession>
<dbReference type="EMBL" id="VGLS01000561">
    <property type="protein sequence ID" value="MBM3225391.1"/>
    <property type="molecule type" value="Genomic_DNA"/>
</dbReference>
<dbReference type="Pfam" id="PF03886">
    <property type="entry name" value="ABC_trans_aux"/>
    <property type="match status" value="1"/>
</dbReference>
<evidence type="ECO:0000313" key="2">
    <source>
        <dbReference type="EMBL" id="MBM3225391.1"/>
    </source>
</evidence>
<feature type="domain" description="ABC-type transport auxiliary lipoprotein component" evidence="1">
    <location>
        <begin position="46"/>
        <end position="101"/>
    </location>
</feature>
<name>A0A938B3J1_UNCTE</name>
<gene>
    <name evidence="2" type="ORF">FJZ47_16525</name>
</gene>